<organism evidence="1 2">
    <name type="scientific">Candidatus Woykebacteria bacterium RIFCSPHIGHO2_01_FULL_39_12</name>
    <dbReference type="NCBI Taxonomy" id="1802599"/>
    <lineage>
        <taxon>Bacteria</taxon>
        <taxon>Candidatus Woykeibacteriota</taxon>
    </lineage>
</organism>
<evidence type="ECO:0008006" key="3">
    <source>
        <dbReference type="Google" id="ProtNLM"/>
    </source>
</evidence>
<evidence type="ECO:0000313" key="1">
    <source>
        <dbReference type="EMBL" id="OGY27195.1"/>
    </source>
</evidence>
<name>A0A1G1WHJ7_9BACT</name>
<dbReference type="Proteomes" id="UP000177900">
    <property type="component" value="Unassembled WGS sequence"/>
</dbReference>
<reference evidence="1 2" key="1">
    <citation type="journal article" date="2016" name="Nat. Commun.">
        <title>Thousands of microbial genomes shed light on interconnected biogeochemical processes in an aquifer system.</title>
        <authorList>
            <person name="Anantharaman K."/>
            <person name="Brown C.T."/>
            <person name="Hug L.A."/>
            <person name="Sharon I."/>
            <person name="Castelle C.J."/>
            <person name="Probst A.J."/>
            <person name="Thomas B.C."/>
            <person name="Singh A."/>
            <person name="Wilkins M.J."/>
            <person name="Karaoz U."/>
            <person name="Brodie E.L."/>
            <person name="Williams K.H."/>
            <person name="Hubbard S.S."/>
            <person name="Banfield J.F."/>
        </authorList>
    </citation>
    <scope>NUCLEOTIDE SEQUENCE [LARGE SCALE GENOMIC DNA]</scope>
</reference>
<evidence type="ECO:0000313" key="2">
    <source>
        <dbReference type="Proteomes" id="UP000177900"/>
    </source>
</evidence>
<dbReference type="AlphaFoldDB" id="A0A1G1WHJ7"/>
<sequence>MISDSELKETFKVFIDDKGIINLTFIKNQRDPEIQVRQAELVVTALSEIIKKFPSESYKMIIDLVPIGNVSYSSNKARQIYFRSISDTQFEKIAVVGTSINMKIIVTVLSQMTIKGNSIKWFGDKEEALAWLNEN</sequence>
<dbReference type="InterPro" id="IPR038396">
    <property type="entry name" value="SpoIIAA-like_sf"/>
</dbReference>
<dbReference type="EMBL" id="MHCV01000038">
    <property type="protein sequence ID" value="OGY27195.1"/>
    <property type="molecule type" value="Genomic_DNA"/>
</dbReference>
<dbReference type="InterPro" id="IPR021866">
    <property type="entry name" value="SpoIIAA-like"/>
</dbReference>
<dbReference type="SUPFAM" id="SSF52091">
    <property type="entry name" value="SpoIIaa-like"/>
    <property type="match status" value="1"/>
</dbReference>
<proteinExistence type="predicted"/>
<gene>
    <name evidence="1" type="ORF">A2864_01605</name>
</gene>
<comment type="caution">
    <text evidence="1">The sequence shown here is derived from an EMBL/GenBank/DDBJ whole genome shotgun (WGS) entry which is preliminary data.</text>
</comment>
<protein>
    <recommendedName>
        <fullName evidence="3">STAS/SEC14 domain-containing protein</fullName>
    </recommendedName>
</protein>
<dbReference type="Pfam" id="PF11964">
    <property type="entry name" value="SpoIIAA-like"/>
    <property type="match status" value="1"/>
</dbReference>
<dbReference type="Gene3D" id="3.40.50.10600">
    <property type="entry name" value="SpoIIaa-like domains"/>
    <property type="match status" value="1"/>
</dbReference>
<accession>A0A1G1WHJ7</accession>
<dbReference type="InterPro" id="IPR036513">
    <property type="entry name" value="STAS_dom_sf"/>
</dbReference>